<dbReference type="FunFam" id="3.40.50.300:FF:000421">
    <property type="entry name" value="Branched-chain amino acid ABC transporter ATP-binding protein"/>
    <property type="match status" value="1"/>
</dbReference>
<keyword evidence="2" id="KW-0547">Nucleotide-binding</keyword>
<dbReference type="GO" id="GO:0042941">
    <property type="term" value="P:D-alanine transmembrane transport"/>
    <property type="evidence" value="ECO:0007669"/>
    <property type="project" value="TreeGrafter"/>
</dbReference>
<gene>
    <name evidence="5" type="ordered locus">UWK_00089</name>
</gene>
<dbReference type="eggNOG" id="COG0411">
    <property type="taxonomic scope" value="Bacteria"/>
</dbReference>
<keyword evidence="3 5" id="KW-0067">ATP-binding</keyword>
<dbReference type="STRING" id="1167006.UWK_00089"/>
<dbReference type="AlphaFoldDB" id="M1P4P8"/>
<dbReference type="Proteomes" id="UP000011721">
    <property type="component" value="Chromosome"/>
</dbReference>
<dbReference type="InterPro" id="IPR032823">
    <property type="entry name" value="BCA_ABC_TP_C"/>
</dbReference>
<dbReference type="GO" id="GO:0005886">
    <property type="term" value="C:plasma membrane"/>
    <property type="evidence" value="ECO:0007669"/>
    <property type="project" value="TreeGrafter"/>
</dbReference>
<dbReference type="InterPro" id="IPR003593">
    <property type="entry name" value="AAA+_ATPase"/>
</dbReference>
<organism evidence="5 6">
    <name type="scientific">Desulfocapsa sulfexigens (strain DSM 10523 / SB164P1)</name>
    <dbReference type="NCBI Taxonomy" id="1167006"/>
    <lineage>
        <taxon>Bacteria</taxon>
        <taxon>Pseudomonadati</taxon>
        <taxon>Thermodesulfobacteriota</taxon>
        <taxon>Desulfobulbia</taxon>
        <taxon>Desulfobulbales</taxon>
        <taxon>Desulfocapsaceae</taxon>
        <taxon>Desulfocapsa</taxon>
    </lineage>
</organism>
<dbReference type="GO" id="GO:1903806">
    <property type="term" value="P:L-isoleucine import across plasma membrane"/>
    <property type="evidence" value="ECO:0007669"/>
    <property type="project" value="TreeGrafter"/>
</dbReference>
<dbReference type="CDD" id="cd03219">
    <property type="entry name" value="ABC_Mj1267_LivG_branched"/>
    <property type="match status" value="1"/>
</dbReference>
<dbReference type="InterPro" id="IPR027417">
    <property type="entry name" value="P-loop_NTPase"/>
</dbReference>
<dbReference type="KEGG" id="dsf:UWK_00089"/>
<dbReference type="GO" id="GO:0015808">
    <property type="term" value="P:L-alanine transport"/>
    <property type="evidence" value="ECO:0007669"/>
    <property type="project" value="TreeGrafter"/>
</dbReference>
<dbReference type="PROSITE" id="PS50893">
    <property type="entry name" value="ABC_TRANSPORTER_2"/>
    <property type="match status" value="1"/>
</dbReference>
<reference evidence="6" key="1">
    <citation type="journal article" date="2013" name="Stand. Genomic Sci.">
        <title>Complete genome sequence of Desulfocapsa sulfexigens, a marine deltaproteobacterium specialized in disproportionating inorganic sulfur compounds.</title>
        <authorList>
            <person name="Finster K.W."/>
            <person name="Kjeldsen K.U."/>
            <person name="Kube M."/>
            <person name="Reinhardt R."/>
            <person name="Mussmann M."/>
            <person name="Amann R."/>
            <person name="Schreiber L."/>
        </authorList>
    </citation>
    <scope>NUCLEOTIDE SEQUENCE [LARGE SCALE GENOMIC DNA]</scope>
    <source>
        <strain evidence="6">DSM 10523 / SB164P1</strain>
    </source>
</reference>
<dbReference type="PANTHER" id="PTHR45772">
    <property type="entry name" value="CONSERVED COMPONENT OF ABC TRANSPORTER FOR NATURAL AMINO ACIDS-RELATED"/>
    <property type="match status" value="1"/>
</dbReference>
<dbReference type="InterPro" id="IPR017871">
    <property type="entry name" value="ABC_transporter-like_CS"/>
</dbReference>
<keyword evidence="1" id="KW-0813">Transport</keyword>
<evidence type="ECO:0000256" key="3">
    <source>
        <dbReference type="ARBA" id="ARBA00022840"/>
    </source>
</evidence>
<dbReference type="GO" id="GO:0016887">
    <property type="term" value="F:ATP hydrolysis activity"/>
    <property type="evidence" value="ECO:0007669"/>
    <property type="project" value="InterPro"/>
</dbReference>
<dbReference type="GO" id="GO:1903805">
    <property type="term" value="P:L-valine import across plasma membrane"/>
    <property type="evidence" value="ECO:0007669"/>
    <property type="project" value="TreeGrafter"/>
</dbReference>
<dbReference type="PROSITE" id="PS00211">
    <property type="entry name" value="ABC_TRANSPORTER_1"/>
    <property type="match status" value="1"/>
</dbReference>
<dbReference type="RefSeq" id="WP_015402376.1">
    <property type="nucleotide sequence ID" value="NC_020304.1"/>
</dbReference>
<dbReference type="GO" id="GO:0005524">
    <property type="term" value="F:ATP binding"/>
    <property type="evidence" value="ECO:0007669"/>
    <property type="project" value="UniProtKB-KW"/>
</dbReference>
<dbReference type="HOGENOM" id="CLU_000604_1_2_7"/>
<dbReference type="Pfam" id="PF00005">
    <property type="entry name" value="ABC_tran"/>
    <property type="match status" value="1"/>
</dbReference>
<dbReference type="GO" id="GO:0005304">
    <property type="term" value="F:L-valine transmembrane transporter activity"/>
    <property type="evidence" value="ECO:0007669"/>
    <property type="project" value="TreeGrafter"/>
</dbReference>
<dbReference type="EMBL" id="CP003985">
    <property type="protein sequence ID" value="AGF76677.1"/>
    <property type="molecule type" value="Genomic_DNA"/>
</dbReference>
<dbReference type="SMART" id="SM00382">
    <property type="entry name" value="AAA"/>
    <property type="match status" value="1"/>
</dbReference>
<dbReference type="Pfam" id="PF12399">
    <property type="entry name" value="BCA_ABC_TP_C"/>
    <property type="match status" value="1"/>
</dbReference>
<dbReference type="PATRIC" id="fig|1167006.5.peg.100"/>
<evidence type="ECO:0000313" key="6">
    <source>
        <dbReference type="Proteomes" id="UP000011721"/>
    </source>
</evidence>
<keyword evidence="6" id="KW-1185">Reference proteome</keyword>
<name>M1P4P8_DESSD</name>
<dbReference type="SUPFAM" id="SSF52540">
    <property type="entry name" value="P-loop containing nucleoside triphosphate hydrolases"/>
    <property type="match status" value="1"/>
</dbReference>
<evidence type="ECO:0000313" key="5">
    <source>
        <dbReference type="EMBL" id="AGF76677.1"/>
    </source>
</evidence>
<proteinExistence type="predicted"/>
<dbReference type="OrthoDB" id="5405085at2"/>
<dbReference type="Gene3D" id="3.40.50.300">
    <property type="entry name" value="P-loop containing nucleotide triphosphate hydrolases"/>
    <property type="match status" value="1"/>
</dbReference>
<dbReference type="GO" id="GO:0015192">
    <property type="term" value="F:L-phenylalanine transmembrane transporter activity"/>
    <property type="evidence" value="ECO:0007669"/>
    <property type="project" value="TreeGrafter"/>
</dbReference>
<dbReference type="PANTHER" id="PTHR45772:SF7">
    <property type="entry name" value="AMINO ACID ABC TRANSPORTER ATP-BINDING PROTEIN"/>
    <property type="match status" value="1"/>
</dbReference>
<sequence>MALLEVNKLSKRFGGLLAVNDVSFHVEPGQIKAVIGPNGAGKTTLFNMISGTFPASSGSVSFQGRKLKRKKPFQIASLGMARTFQNIKMFSGMTALENVMVGRHIQSHAGFFASMFRMPWTWKEERDIREKSLELLALLEIEKYAHTEASSLAFGQQRAVELARALALEPSLLLLDEPAAGLNIYETAEVGRLIMKIRDLGITVLLVEHDMSLVMDISDEIVVLCFGEKIAEDIPKNIQQDPEVIKIYLGEE</sequence>
<evidence type="ECO:0000256" key="2">
    <source>
        <dbReference type="ARBA" id="ARBA00022741"/>
    </source>
</evidence>
<feature type="domain" description="ABC transporter" evidence="4">
    <location>
        <begin position="4"/>
        <end position="251"/>
    </location>
</feature>
<protein>
    <submittedName>
        <fullName evidence="5">Amino acid/amide ABC transporter ATP-binding protein 1, HAAT family</fullName>
    </submittedName>
</protein>
<dbReference type="InterPro" id="IPR051120">
    <property type="entry name" value="ABC_AA/LPS_Transport"/>
</dbReference>
<evidence type="ECO:0000256" key="1">
    <source>
        <dbReference type="ARBA" id="ARBA00022448"/>
    </source>
</evidence>
<dbReference type="GO" id="GO:0015188">
    <property type="term" value="F:L-isoleucine transmembrane transporter activity"/>
    <property type="evidence" value="ECO:0007669"/>
    <property type="project" value="TreeGrafter"/>
</dbReference>
<evidence type="ECO:0000259" key="4">
    <source>
        <dbReference type="PROSITE" id="PS50893"/>
    </source>
</evidence>
<accession>M1P4P8</accession>
<dbReference type="InterPro" id="IPR003439">
    <property type="entry name" value="ABC_transporter-like_ATP-bd"/>
</dbReference>